<gene>
    <name evidence="3" type="ORF">GCM10009627_30390</name>
</gene>
<feature type="region of interest" description="Disordered" evidence="1">
    <location>
        <begin position="579"/>
        <end position="647"/>
    </location>
</feature>
<dbReference type="SMART" id="SM00382">
    <property type="entry name" value="AAA"/>
    <property type="match status" value="1"/>
</dbReference>
<evidence type="ECO:0000256" key="1">
    <source>
        <dbReference type="SAM" id="MobiDB-lite"/>
    </source>
</evidence>
<dbReference type="Pfam" id="PF05872">
    <property type="entry name" value="HerA_C"/>
    <property type="match status" value="1"/>
</dbReference>
<dbReference type="CDD" id="cd01127">
    <property type="entry name" value="TrwB_TraG_TraD_VirD4"/>
    <property type="match status" value="1"/>
</dbReference>
<reference evidence="4" key="1">
    <citation type="journal article" date="2019" name="Int. J. Syst. Evol. Microbiol.">
        <title>The Global Catalogue of Microorganisms (GCM) 10K type strain sequencing project: providing services to taxonomists for standard genome sequencing and annotation.</title>
        <authorList>
            <consortium name="The Broad Institute Genomics Platform"/>
            <consortium name="The Broad Institute Genome Sequencing Center for Infectious Disease"/>
            <person name="Wu L."/>
            <person name="Ma J."/>
        </authorList>
    </citation>
    <scope>NUCLEOTIDE SEQUENCE [LARGE SCALE GENOMIC DNA]</scope>
    <source>
        <strain evidence="4">JCM 12140</strain>
    </source>
</reference>
<feature type="compositionally biased region" description="Basic and acidic residues" evidence="1">
    <location>
        <begin position="579"/>
        <end position="616"/>
    </location>
</feature>
<dbReference type="Gene3D" id="3.40.50.300">
    <property type="entry name" value="P-loop containing nucleotide triphosphate hydrolases"/>
    <property type="match status" value="2"/>
</dbReference>
<sequence>MDDDAVEQARAAAVAARAAADEAVRLAEDAARRAEELAAALQPAPEARRTSDAEPTPVASPVVAAPVAPVASAPPVAPVAPAPPAAPVAPVASGPLGAEAVAAVRQGYQLAGSVLELGVLVNGDAVPDVPIRIPLGMLNRHGLVAGATGTGKTRTLQLLAEQIATAGVPVFAADVKGDLSGLGLPGAPSDRLLERTTGIGQDWSPAAVPVELYSLGGQGTGVPIRATVSGFGPLLLAKVLGLNHTQESSLGLVFHYAERAGLPLVDLTDLRSVLTFLTSAAGTAELAELGGLSKQTAGVILRELITFADAGADQFFGEPEIDTRLFLRRTADGPGIVSLLEVPGVQDRPEVFSTFLMWLLAELFNELPEVGDRDRPELVFFLDEAHLLFDGASKDFRDQIVRTVRLIRSKGVGIVFVTQSPEDLPSEVLAQLGSRIQHQLRAHTPDDAKALRAAVSTYPTSDYDLAQVLTSLATGEAIVTVMDERGAPTPVAWTRLRAPRGSMDPMPADVMRARVDASPLLATYGTRVDPDSAHEMLARRLESAAAQAAAEDAAEAAAEAAADAERAAATAQAEAARRAAADAKREAKERAAAQAEYEKAQRDVERADRAAAERRSRSSARSGRSGRSSTSRSSGDPLSDLLGGALGSSLGRSIAKEVVRGVFSTLRRRR</sequence>
<feature type="domain" description="AAA+ ATPase" evidence="2">
    <location>
        <begin position="138"/>
        <end position="446"/>
    </location>
</feature>
<protein>
    <recommendedName>
        <fullName evidence="2">AAA+ ATPase domain-containing protein</fullName>
    </recommendedName>
</protein>
<dbReference type="InterPro" id="IPR003593">
    <property type="entry name" value="AAA+_ATPase"/>
</dbReference>
<keyword evidence="4" id="KW-1185">Reference proteome</keyword>
<organism evidence="3 4">
    <name type="scientific">Curtobacterium herbarum</name>
    <dbReference type="NCBI Taxonomy" id="150122"/>
    <lineage>
        <taxon>Bacteria</taxon>
        <taxon>Bacillati</taxon>
        <taxon>Actinomycetota</taxon>
        <taxon>Actinomycetes</taxon>
        <taxon>Micrococcales</taxon>
        <taxon>Microbacteriaceae</taxon>
        <taxon>Curtobacterium</taxon>
    </lineage>
</organism>
<dbReference type="PANTHER" id="PTHR30121:SF6">
    <property type="entry name" value="SLR6007 PROTEIN"/>
    <property type="match status" value="1"/>
</dbReference>
<evidence type="ECO:0000259" key="2">
    <source>
        <dbReference type="SMART" id="SM00382"/>
    </source>
</evidence>
<dbReference type="InterPro" id="IPR027417">
    <property type="entry name" value="P-loop_NTPase"/>
</dbReference>
<dbReference type="SUPFAM" id="SSF52540">
    <property type="entry name" value="P-loop containing nucleoside triphosphate hydrolases"/>
    <property type="match status" value="1"/>
</dbReference>
<dbReference type="Proteomes" id="UP001501742">
    <property type="component" value="Unassembled WGS sequence"/>
</dbReference>
<dbReference type="InterPro" id="IPR051162">
    <property type="entry name" value="T4SS_component"/>
</dbReference>
<accession>A0ABP4K6K1</accession>
<evidence type="ECO:0000313" key="3">
    <source>
        <dbReference type="EMBL" id="GAA1494693.1"/>
    </source>
</evidence>
<dbReference type="PANTHER" id="PTHR30121">
    <property type="entry name" value="UNCHARACTERIZED PROTEIN YJGR-RELATED"/>
    <property type="match status" value="1"/>
</dbReference>
<dbReference type="RefSeq" id="WP_204607386.1">
    <property type="nucleotide sequence ID" value="NZ_BAAAJX010000017.1"/>
</dbReference>
<feature type="region of interest" description="Disordered" evidence="1">
    <location>
        <begin position="35"/>
        <end position="57"/>
    </location>
</feature>
<name>A0ABP4K6K1_9MICO</name>
<feature type="compositionally biased region" description="Low complexity" evidence="1">
    <location>
        <begin position="619"/>
        <end position="647"/>
    </location>
</feature>
<evidence type="ECO:0000313" key="4">
    <source>
        <dbReference type="Proteomes" id="UP001501742"/>
    </source>
</evidence>
<proteinExistence type="predicted"/>
<comment type="caution">
    <text evidence="3">The sequence shown here is derived from an EMBL/GenBank/DDBJ whole genome shotgun (WGS) entry which is preliminary data.</text>
</comment>
<dbReference type="InterPro" id="IPR033186">
    <property type="entry name" value="HerA_C"/>
</dbReference>
<dbReference type="EMBL" id="BAAAJX010000017">
    <property type="protein sequence ID" value="GAA1494693.1"/>
    <property type="molecule type" value="Genomic_DNA"/>
</dbReference>